<name>A0A8B8AIM1_CRAVI</name>
<accession>A0A8B8AIM1</accession>
<evidence type="ECO:0000259" key="7">
    <source>
        <dbReference type="Pfam" id="PF10256"/>
    </source>
</evidence>
<keyword evidence="8" id="KW-1185">Reference proteome</keyword>
<dbReference type="Pfam" id="PF10256">
    <property type="entry name" value="Erf4"/>
    <property type="match status" value="1"/>
</dbReference>
<dbReference type="GO" id="GO:0002178">
    <property type="term" value="C:palmitoyltransferase complex"/>
    <property type="evidence" value="ECO:0007669"/>
    <property type="project" value="TreeGrafter"/>
</dbReference>
<dbReference type="PANTHER" id="PTHR13254:SF0">
    <property type="entry name" value="GOLGIN SUBFAMILY A MEMBER 7_ERF4 DOMAIN-CONTAINING PROTEIN"/>
    <property type="match status" value="1"/>
</dbReference>
<comment type="similarity">
    <text evidence="2">Belongs to the ERF4 family.</text>
</comment>
<gene>
    <name evidence="9" type="primary">LOC111101611</name>
</gene>
<evidence type="ECO:0000256" key="5">
    <source>
        <dbReference type="ARBA" id="ARBA00022824"/>
    </source>
</evidence>
<dbReference type="GO" id="GO:0006612">
    <property type="term" value="P:protein targeting to membrane"/>
    <property type="evidence" value="ECO:0007669"/>
    <property type="project" value="TreeGrafter"/>
</dbReference>
<dbReference type="OrthoDB" id="2190159at2759"/>
<keyword evidence="5" id="KW-0256">Endoplasmic reticulum</keyword>
<dbReference type="PANTHER" id="PTHR13254">
    <property type="entry name" value="GOLGI AUTOANTIGEN, GOLGIN SUBFAMILY A, 7"/>
    <property type="match status" value="1"/>
</dbReference>
<dbReference type="KEGG" id="cvn:111101611"/>
<evidence type="ECO:0000256" key="1">
    <source>
        <dbReference type="ARBA" id="ARBA00004406"/>
    </source>
</evidence>
<dbReference type="GO" id="GO:0005789">
    <property type="term" value="C:endoplasmic reticulum membrane"/>
    <property type="evidence" value="ECO:0007669"/>
    <property type="project" value="UniProtKB-SubCell"/>
</dbReference>
<dbReference type="InterPro" id="IPR051371">
    <property type="entry name" value="Ras_palmitoyltransferase"/>
</dbReference>
<dbReference type="Proteomes" id="UP000694844">
    <property type="component" value="Chromosome 6"/>
</dbReference>
<dbReference type="RefSeq" id="XP_022289864.1">
    <property type="nucleotide sequence ID" value="XM_022434156.1"/>
</dbReference>
<organism evidence="8 9">
    <name type="scientific">Crassostrea virginica</name>
    <name type="common">Eastern oyster</name>
    <dbReference type="NCBI Taxonomy" id="6565"/>
    <lineage>
        <taxon>Eukaryota</taxon>
        <taxon>Metazoa</taxon>
        <taxon>Spiralia</taxon>
        <taxon>Lophotrochozoa</taxon>
        <taxon>Mollusca</taxon>
        <taxon>Bivalvia</taxon>
        <taxon>Autobranchia</taxon>
        <taxon>Pteriomorphia</taxon>
        <taxon>Ostreida</taxon>
        <taxon>Ostreoidea</taxon>
        <taxon>Ostreidae</taxon>
        <taxon>Crassostrea</taxon>
    </lineage>
</organism>
<evidence type="ECO:0000256" key="6">
    <source>
        <dbReference type="ARBA" id="ARBA00023136"/>
    </source>
</evidence>
<dbReference type="InterPro" id="IPR019383">
    <property type="entry name" value="Golgin_A_7/ERF4"/>
</dbReference>
<evidence type="ECO:0000256" key="2">
    <source>
        <dbReference type="ARBA" id="ARBA00007732"/>
    </source>
</evidence>
<evidence type="ECO:0000313" key="8">
    <source>
        <dbReference type="Proteomes" id="UP000694844"/>
    </source>
</evidence>
<evidence type="ECO:0000256" key="3">
    <source>
        <dbReference type="ARBA" id="ARBA00011396"/>
    </source>
</evidence>
<sequence length="146" mass="16675">MAVHQQGQKMDDMTRILPSNCSKVFIQRDFSDGTAVKFQTKFPAELDGKIEAKMFESTINTLNSMFCEAESLNSRNYCESCFACLTAYLSYLCFDTHYEKVLKKIGKYIAEQNQTVYVPRGLMLVDPVERGLRTLEICILNESNGR</sequence>
<feature type="domain" description="Golgin subfamily A member 7/ERF4" evidence="7">
    <location>
        <begin position="24"/>
        <end position="136"/>
    </location>
</feature>
<keyword evidence="6" id="KW-0472">Membrane</keyword>
<comment type="subunit">
    <text evidence="3">Interacts with ERF2.</text>
</comment>
<comment type="subcellular location">
    <subcellularLocation>
        <location evidence="1">Endoplasmic reticulum membrane</location>
        <topology evidence="1">Peripheral membrane protein</topology>
    </subcellularLocation>
</comment>
<evidence type="ECO:0000256" key="4">
    <source>
        <dbReference type="ARBA" id="ARBA00018463"/>
    </source>
</evidence>
<dbReference type="GeneID" id="111101611"/>
<dbReference type="AlphaFoldDB" id="A0A8B8AIM1"/>
<proteinExistence type="inferred from homology"/>
<evidence type="ECO:0000313" key="9">
    <source>
        <dbReference type="RefSeq" id="XP_022289864.1"/>
    </source>
</evidence>
<reference evidence="9" key="1">
    <citation type="submission" date="2025-08" db="UniProtKB">
        <authorList>
            <consortium name="RefSeq"/>
        </authorList>
    </citation>
    <scope>IDENTIFICATION</scope>
    <source>
        <tissue evidence="9">Whole sample</tissue>
    </source>
</reference>
<protein>
    <recommendedName>
        <fullName evidence="4">Ras modification protein ERF4</fullName>
    </recommendedName>
</protein>